<dbReference type="EMBL" id="BNJQ01000003">
    <property type="protein sequence ID" value="GHP02250.1"/>
    <property type="molecule type" value="Genomic_DNA"/>
</dbReference>
<accession>A0A830H8B3</accession>
<name>A0A830H8B3_9CHLO</name>
<protein>
    <submittedName>
        <fullName evidence="1">Uncharacterized protein</fullName>
    </submittedName>
</protein>
<proteinExistence type="predicted"/>
<evidence type="ECO:0000313" key="2">
    <source>
        <dbReference type="Proteomes" id="UP000660262"/>
    </source>
</evidence>
<sequence>MRLNGLDALVKNFRRVHISLPVPRVTGLPPAHTTGHLPRRDLLLAFLAGTGDADDAMRKLVEAAPPAITPLDATVKKDESSRLMPLIAKATTRKRVWDDAGAVLMRWAADGPFRREDAAGNAEATRSALVGVALTVESERESRRQYYDDVGFDGVSSRGGGRGGGGDDEEVGMFGMFDAASKSDDAKRGDGEDVSLAHWWDHSPRSSINNRARQVTSLEERTAMWKWGTLVRELGQLLEGTQRRELPTAVRTLLAECAIRHAELGDAPAAFAMLALSERGVAAEGCPGGINAASSHVLARLVAWFCHHGDDVSALEAASDALRLGWELPEDHVVALLHAYAESRYSGGNSDDEVTIELISLHEKHAPLKSARGTAAVSSWCALVDLSCRHLFGGASSVTACRHLIAAMPFHAGRTSGNEVAAALASMVCAVAGKPLHATRAEASAAIAHAARTHLGISHEPMAETRPRPAALDRAAEVLVAAYVALDRHERGLFSLT</sequence>
<evidence type="ECO:0000313" key="1">
    <source>
        <dbReference type="EMBL" id="GHP02250.1"/>
    </source>
</evidence>
<comment type="caution">
    <text evidence="1">The sequence shown here is derived from an EMBL/GenBank/DDBJ whole genome shotgun (WGS) entry which is preliminary data.</text>
</comment>
<dbReference type="AlphaFoldDB" id="A0A830H8B3"/>
<keyword evidence="2" id="KW-1185">Reference proteome</keyword>
<reference evidence="1" key="1">
    <citation type="submission" date="2020-10" db="EMBL/GenBank/DDBJ databases">
        <title>Unveiling of a novel bifunctional photoreceptor, Dualchrome1, isolated from a cosmopolitan green alga.</title>
        <authorList>
            <person name="Suzuki S."/>
            <person name="Kawachi M."/>
        </authorList>
    </citation>
    <scope>NUCLEOTIDE SEQUENCE</scope>
    <source>
        <strain evidence="1">NIES 2893</strain>
    </source>
</reference>
<organism evidence="1 2">
    <name type="scientific">Pycnococcus provasolii</name>
    <dbReference type="NCBI Taxonomy" id="41880"/>
    <lineage>
        <taxon>Eukaryota</taxon>
        <taxon>Viridiplantae</taxon>
        <taxon>Chlorophyta</taxon>
        <taxon>Pseudoscourfieldiophyceae</taxon>
        <taxon>Pseudoscourfieldiales</taxon>
        <taxon>Pycnococcaceae</taxon>
        <taxon>Pycnococcus</taxon>
    </lineage>
</organism>
<gene>
    <name evidence="1" type="ORF">PPROV_000100700</name>
</gene>
<dbReference type="Proteomes" id="UP000660262">
    <property type="component" value="Unassembled WGS sequence"/>
</dbReference>